<evidence type="ECO:0000313" key="4">
    <source>
        <dbReference type="Proteomes" id="UP001139410"/>
    </source>
</evidence>
<keyword evidence="4" id="KW-1185">Reference proteome</keyword>
<dbReference type="GO" id="GO:0016787">
    <property type="term" value="F:hydrolase activity"/>
    <property type="evidence" value="ECO:0007669"/>
    <property type="project" value="UniProtKB-KW"/>
</dbReference>
<keyword evidence="1 3" id="KW-0378">Hydrolase</keyword>
<dbReference type="InterPro" id="IPR050272">
    <property type="entry name" value="Isochorismatase-like_hydrls"/>
</dbReference>
<name>A0A9X1U5N6_9SPHN</name>
<dbReference type="Proteomes" id="UP001139410">
    <property type="component" value="Unassembled WGS sequence"/>
</dbReference>
<accession>A0A9X1U5N6</accession>
<comment type="caution">
    <text evidence="3">The sequence shown here is derived from an EMBL/GenBank/DDBJ whole genome shotgun (WGS) entry which is preliminary data.</text>
</comment>
<dbReference type="RefSeq" id="WP_235067902.1">
    <property type="nucleotide sequence ID" value="NZ_JAKFGM010000002.1"/>
</dbReference>
<dbReference type="EMBL" id="JAKFGM010000002">
    <property type="protein sequence ID" value="MCF2515366.1"/>
    <property type="molecule type" value="Genomic_DNA"/>
</dbReference>
<protein>
    <submittedName>
        <fullName evidence="3">Cysteine hydrolase</fullName>
    </submittedName>
</protein>
<dbReference type="Gene3D" id="3.40.50.850">
    <property type="entry name" value="Isochorismatase-like"/>
    <property type="match status" value="1"/>
</dbReference>
<dbReference type="InterPro" id="IPR000868">
    <property type="entry name" value="Isochorismatase-like_dom"/>
</dbReference>
<dbReference type="Pfam" id="PF00857">
    <property type="entry name" value="Isochorismatase"/>
    <property type="match status" value="1"/>
</dbReference>
<feature type="domain" description="Isochorismatase-like" evidence="2">
    <location>
        <begin position="9"/>
        <end position="146"/>
    </location>
</feature>
<evidence type="ECO:0000256" key="1">
    <source>
        <dbReference type="ARBA" id="ARBA00022801"/>
    </source>
</evidence>
<dbReference type="AlphaFoldDB" id="A0A9X1U5N6"/>
<dbReference type="InterPro" id="IPR036380">
    <property type="entry name" value="Isochorismatase-like_sf"/>
</dbReference>
<sequence length="185" mass="20131">MTVDYERAVLLPIDMQQAFDGEAWPRRWNKAVDGNGLALIRRWRETGRPIIHVRHDSVTKGSSLAPGSAGNRFRPGFEPLAGEPMVSKSVNSAFIGTDLDLRLRRLGARHVIAFGISTDMCVSTTIRTGANMGWDMMLAADACDCFELPDGMGGTISAEAIHAAHVATLGFEFCRVVTTAELIRA</sequence>
<dbReference type="SUPFAM" id="SSF52499">
    <property type="entry name" value="Isochorismatase-like hydrolases"/>
    <property type="match status" value="1"/>
</dbReference>
<gene>
    <name evidence="3" type="ORF">LVY65_09855</name>
</gene>
<proteinExistence type="predicted"/>
<organism evidence="3 4">
    <name type="scientific">Sphingomonas cremea</name>
    <dbReference type="NCBI Taxonomy" id="2904799"/>
    <lineage>
        <taxon>Bacteria</taxon>
        <taxon>Pseudomonadati</taxon>
        <taxon>Pseudomonadota</taxon>
        <taxon>Alphaproteobacteria</taxon>
        <taxon>Sphingomonadales</taxon>
        <taxon>Sphingomonadaceae</taxon>
        <taxon>Sphingomonas</taxon>
    </lineage>
</organism>
<dbReference type="CDD" id="cd01014">
    <property type="entry name" value="nicotinamidase_related"/>
    <property type="match status" value="1"/>
</dbReference>
<dbReference type="PANTHER" id="PTHR43540">
    <property type="entry name" value="PEROXYUREIDOACRYLATE/UREIDOACRYLATE AMIDOHYDROLASE-RELATED"/>
    <property type="match status" value="1"/>
</dbReference>
<evidence type="ECO:0000313" key="3">
    <source>
        <dbReference type="EMBL" id="MCF2515366.1"/>
    </source>
</evidence>
<reference evidence="3" key="1">
    <citation type="submission" date="2022-01" db="EMBL/GenBank/DDBJ databases">
        <authorList>
            <person name="Jo J.-H."/>
            <person name="Im W.-T."/>
        </authorList>
    </citation>
    <scope>NUCLEOTIDE SEQUENCE</scope>
    <source>
        <strain evidence="3">G124</strain>
    </source>
</reference>
<evidence type="ECO:0000259" key="2">
    <source>
        <dbReference type="Pfam" id="PF00857"/>
    </source>
</evidence>
<dbReference type="PANTHER" id="PTHR43540:SF1">
    <property type="entry name" value="ISOCHORISMATASE HYDROLASE"/>
    <property type="match status" value="1"/>
</dbReference>